<name>A0A3P5Z7X2_BRACM</name>
<protein>
    <recommendedName>
        <fullName evidence="1">Retrovirus-related Pol polyprotein from transposon TNT 1-94-like beta-barrel domain-containing protein</fullName>
    </recommendedName>
</protein>
<proteinExistence type="predicted"/>
<dbReference type="Gramene" id="A01p26370.2_BraZ1">
    <property type="protein sequence ID" value="A01p26370.2_BraZ1.CDS.1"/>
    <property type="gene ID" value="A01g26370.2_BraZ1"/>
</dbReference>
<feature type="domain" description="Retrovirus-related Pol polyprotein from transposon TNT 1-94-like beta-barrel" evidence="1">
    <location>
        <begin position="77"/>
        <end position="158"/>
    </location>
</feature>
<dbReference type="EMBL" id="LR031571">
    <property type="protein sequence ID" value="VDC75952.1"/>
    <property type="molecule type" value="Genomic_DNA"/>
</dbReference>
<evidence type="ECO:0000313" key="2">
    <source>
        <dbReference type="EMBL" id="CAG7888561.1"/>
    </source>
</evidence>
<evidence type="ECO:0000313" key="3">
    <source>
        <dbReference type="EMBL" id="VDC75952.1"/>
    </source>
</evidence>
<sequence>MSYNTSLSILDRSNGVIGNGLNELTPKIKFESGLPFLISFAMRTEISAGINLSIHIENYMCAMVTEVSTIKNNSKDWWYDTGATTHICIDKNMFSTYQKCNDEERLLMSNTGSFVIEGCGEVKLALTFGQEIILKNVKYVSDMRKNLISGSLLSKAGFVVTFESDKLVIKKNDIFLGK</sequence>
<gene>
    <name evidence="3" type="ORF">BRAA01T02454Z</name>
    <name evidence="2" type="ORF">BRAPAZ1V2_A01P26370.2</name>
</gene>
<dbReference type="PANTHER" id="PTHR47592">
    <property type="entry name" value="PBF68 PROTEIN"/>
    <property type="match status" value="1"/>
</dbReference>
<dbReference type="Pfam" id="PF22936">
    <property type="entry name" value="Pol_BBD"/>
    <property type="match status" value="1"/>
</dbReference>
<reference evidence="3" key="1">
    <citation type="submission" date="2018-11" db="EMBL/GenBank/DDBJ databases">
        <authorList>
            <consortium name="Genoscope - CEA"/>
            <person name="William W."/>
        </authorList>
    </citation>
    <scope>NUCLEOTIDE SEQUENCE</scope>
</reference>
<evidence type="ECO:0000259" key="1">
    <source>
        <dbReference type="Pfam" id="PF22936"/>
    </source>
</evidence>
<dbReference type="EMBL" id="LS974617">
    <property type="protein sequence ID" value="CAG7888561.1"/>
    <property type="molecule type" value="Genomic_DNA"/>
</dbReference>
<dbReference type="Proteomes" id="UP000694005">
    <property type="component" value="Chromosome A01"/>
</dbReference>
<dbReference type="InterPro" id="IPR054722">
    <property type="entry name" value="PolX-like_BBD"/>
</dbReference>
<dbReference type="AlphaFoldDB" id="A0A3P5Z7X2"/>
<accession>A0A3P5Z7X2</accession>
<dbReference type="PANTHER" id="PTHR47592:SF24">
    <property type="entry name" value="BNACNNG30200D PROTEIN"/>
    <property type="match status" value="1"/>
</dbReference>
<organism evidence="3">
    <name type="scientific">Brassica campestris</name>
    <name type="common">Field mustard</name>
    <dbReference type="NCBI Taxonomy" id="3711"/>
    <lineage>
        <taxon>Eukaryota</taxon>
        <taxon>Viridiplantae</taxon>
        <taxon>Streptophyta</taxon>
        <taxon>Embryophyta</taxon>
        <taxon>Tracheophyta</taxon>
        <taxon>Spermatophyta</taxon>
        <taxon>Magnoliopsida</taxon>
        <taxon>eudicotyledons</taxon>
        <taxon>Gunneridae</taxon>
        <taxon>Pentapetalae</taxon>
        <taxon>rosids</taxon>
        <taxon>malvids</taxon>
        <taxon>Brassicales</taxon>
        <taxon>Brassicaceae</taxon>
        <taxon>Brassiceae</taxon>
        <taxon>Brassica</taxon>
    </lineage>
</organism>